<dbReference type="PROSITE" id="PS01252">
    <property type="entry name" value="OPIOIDS_PRECURSOR"/>
    <property type="match status" value="1"/>
</dbReference>
<dbReference type="Pfam" id="PF01160">
    <property type="entry name" value="Opiods_neuropep"/>
    <property type="match status" value="1"/>
</dbReference>
<dbReference type="GO" id="GO:0034466">
    <property type="term" value="C:chromaffin granule lumen"/>
    <property type="evidence" value="ECO:0007669"/>
    <property type="project" value="UniProtKB-SubCell"/>
</dbReference>
<dbReference type="EMBL" id="JACDTQ010000773">
    <property type="protein sequence ID" value="KAF5926271.1"/>
    <property type="molecule type" value="Genomic_DNA"/>
</dbReference>
<evidence type="ECO:0000256" key="9">
    <source>
        <dbReference type="ARBA" id="ARBA00023205"/>
    </source>
</evidence>
<evidence type="ECO:0000256" key="8">
    <source>
        <dbReference type="ARBA" id="ARBA00023157"/>
    </source>
</evidence>
<comment type="similarity">
    <text evidence="3 12">Belongs to the opioid neuropeptide precursor family.</text>
</comment>
<comment type="caution">
    <text evidence="14">The sequence shown here is derived from an EMBL/GenBank/DDBJ whole genome shotgun (WGS) entry which is preliminary data.</text>
</comment>
<evidence type="ECO:0000313" key="14">
    <source>
        <dbReference type="EMBL" id="KAF5926271.1"/>
    </source>
</evidence>
<feature type="region of interest" description="Disordered" evidence="13">
    <location>
        <begin position="145"/>
        <end position="184"/>
    </location>
</feature>
<dbReference type="GO" id="GO:0043025">
    <property type="term" value="C:neuronal cell body"/>
    <property type="evidence" value="ECO:0007669"/>
    <property type="project" value="TreeGrafter"/>
</dbReference>
<dbReference type="InterPro" id="IPR006024">
    <property type="entry name" value="Opioid_neupept"/>
</dbReference>
<evidence type="ECO:0000256" key="10">
    <source>
        <dbReference type="ARBA" id="ARBA00023320"/>
    </source>
</evidence>
<keyword evidence="5" id="KW-0964">Secreted</keyword>
<dbReference type="PANTHER" id="PTHR11438:SF3">
    <property type="entry name" value="PROENKEPHALIN-A"/>
    <property type="match status" value="1"/>
</dbReference>
<evidence type="ECO:0000313" key="15">
    <source>
        <dbReference type="Proteomes" id="UP000551758"/>
    </source>
</evidence>
<dbReference type="GO" id="GO:0031628">
    <property type="term" value="F:opioid receptor binding"/>
    <property type="evidence" value="ECO:0007669"/>
    <property type="project" value="TreeGrafter"/>
</dbReference>
<evidence type="ECO:0000256" key="7">
    <source>
        <dbReference type="ARBA" id="ARBA00022901"/>
    </source>
</evidence>
<keyword evidence="8" id="KW-1015">Disulfide bond</keyword>
<evidence type="ECO:0000256" key="6">
    <source>
        <dbReference type="ARBA" id="ARBA00022685"/>
    </source>
</evidence>
<dbReference type="AlphaFoldDB" id="A0A7J7FE87"/>
<keyword evidence="7 12" id="KW-0555">Opioid peptide</keyword>
<evidence type="ECO:0000256" key="11">
    <source>
        <dbReference type="ARBA" id="ARBA00034086"/>
    </source>
</evidence>
<dbReference type="GO" id="GO:0007218">
    <property type="term" value="P:neuropeptide signaling pathway"/>
    <property type="evidence" value="ECO:0007669"/>
    <property type="project" value="UniProtKB-KW"/>
</dbReference>
<keyword evidence="15" id="KW-1185">Reference proteome</keyword>
<keyword evidence="6 12" id="KW-0165">Cleavage on pair of basic residues</keyword>
<protein>
    <recommendedName>
        <fullName evidence="4">Proenkephalin-A</fullName>
    </recommendedName>
</protein>
<dbReference type="PANTHER" id="PTHR11438">
    <property type="entry name" value="PROENKEPHALIN"/>
    <property type="match status" value="1"/>
</dbReference>
<comment type="function">
    <text evidence="11">Neuropeptide that competes with and mimic the effects of opiate drugs. They play a role in a number of physiologic functions, including pain perception and responses to stress.</text>
</comment>
<organism evidence="14 15">
    <name type="scientific">Diceros bicornis minor</name>
    <name type="common">South-central black rhinoceros</name>
    <dbReference type="NCBI Taxonomy" id="77932"/>
    <lineage>
        <taxon>Eukaryota</taxon>
        <taxon>Metazoa</taxon>
        <taxon>Chordata</taxon>
        <taxon>Craniata</taxon>
        <taxon>Vertebrata</taxon>
        <taxon>Euteleostomi</taxon>
        <taxon>Mammalia</taxon>
        <taxon>Eutheria</taxon>
        <taxon>Laurasiatheria</taxon>
        <taxon>Perissodactyla</taxon>
        <taxon>Rhinocerotidae</taxon>
        <taxon>Diceros</taxon>
    </lineage>
</organism>
<dbReference type="GO" id="GO:0007600">
    <property type="term" value="P:sensory perception"/>
    <property type="evidence" value="ECO:0007669"/>
    <property type="project" value="TreeGrafter"/>
</dbReference>
<dbReference type="Proteomes" id="UP000551758">
    <property type="component" value="Unassembled WGS sequence"/>
</dbReference>
<accession>A0A7J7FE87</accession>
<dbReference type="GO" id="GO:0005576">
    <property type="term" value="C:extracellular region"/>
    <property type="evidence" value="ECO:0007669"/>
    <property type="project" value="UniProtKB-SubCell"/>
</dbReference>
<evidence type="ECO:0000256" key="12">
    <source>
        <dbReference type="RuleBase" id="RU004400"/>
    </source>
</evidence>
<evidence type="ECO:0000256" key="1">
    <source>
        <dbReference type="ARBA" id="ARBA00004553"/>
    </source>
</evidence>
<keyword evidence="9" id="KW-0257">Endorphin</keyword>
<dbReference type="GO" id="GO:0007268">
    <property type="term" value="P:chemical synaptic transmission"/>
    <property type="evidence" value="ECO:0007669"/>
    <property type="project" value="TreeGrafter"/>
</dbReference>
<name>A0A7J7FE87_DICBM</name>
<keyword evidence="10 12" id="KW-0527">Neuropeptide</keyword>
<dbReference type="PRINTS" id="PR01029">
    <property type="entry name" value="PENKAPRCRSR"/>
</dbReference>
<dbReference type="GO" id="GO:0043679">
    <property type="term" value="C:axon terminus"/>
    <property type="evidence" value="ECO:0007669"/>
    <property type="project" value="TreeGrafter"/>
</dbReference>
<gene>
    <name evidence="14" type="ORF">HPG69_011401</name>
</gene>
<evidence type="ECO:0000256" key="2">
    <source>
        <dbReference type="ARBA" id="ARBA00004613"/>
    </source>
</evidence>
<evidence type="ECO:0000256" key="3">
    <source>
        <dbReference type="ARBA" id="ARBA00008543"/>
    </source>
</evidence>
<sequence length="568" mass="61361">MCAPQAPDARARRPSLLRRRDSPGALTSRPPLHPLSLVQHPQDTLGSALEAAGPRLGSLPGELGKGGSPPAVAERYAVPETQVSHQASPSPRGRGARVPGPDGPLPRGRRRGAGVGPASAAARRRLGRARLLRFGANYKVAAAAASPGTARRGEAGAPSPAVQPAATQRPVTVRPAPARAPRPLLPTRAPLTPAFSSPFQGCACDPASPASLRHLPSVNVSELARSSPLLRGPPAPFYFAFHCTGFSNFLLVPVGGGPGRSVPTSSCSTNSRLGLSRLGGPFGGPALRLGRLGARVPLSPQPMARFLRLCTWLLALGAGILATVRAQCSQDCATCSYRLARPTDINPLACTLECEGKLPSLKTWETCKELLQLSKLELPQDGTNALRESSKQEESHLLAKKYGGFMKRYGGFMKKMDELYPVEPEEEANGGEIFAKRYGGFMKKDAEEDDTLGNSSDLLRELLGTGDNRESSHHQEGSDDEEVSKRYGGFMRGLKRSPQLEDEAKELQKRYGGFMRRVGRPEWWMDYQKRYGGFLKRFADSLPSDEEGESYSKEVPEMEKRYGGFMRF</sequence>
<dbReference type="GO" id="GO:0030425">
    <property type="term" value="C:dendrite"/>
    <property type="evidence" value="ECO:0007669"/>
    <property type="project" value="TreeGrafter"/>
</dbReference>
<reference evidence="14 15" key="1">
    <citation type="journal article" date="2020" name="Mol. Biol. Evol.">
        <title>Interspecific Gene Flow and the Evolution of Specialization in Black and White Rhinoceros.</title>
        <authorList>
            <person name="Moodley Y."/>
            <person name="Westbury M.V."/>
            <person name="Russo I.M."/>
            <person name="Gopalakrishnan S."/>
            <person name="Rakotoarivelo A."/>
            <person name="Olsen R.A."/>
            <person name="Prost S."/>
            <person name="Tunstall T."/>
            <person name="Ryder O.A."/>
            <person name="Dalen L."/>
            <person name="Bruford M.W."/>
        </authorList>
    </citation>
    <scope>NUCLEOTIDE SEQUENCE [LARGE SCALE GENOMIC DNA]</scope>
    <source>
        <strain evidence="14">SBR-YM</strain>
        <tissue evidence="14">Skin</tissue>
    </source>
</reference>
<proteinExistence type="inferred from homology"/>
<evidence type="ECO:0000256" key="13">
    <source>
        <dbReference type="SAM" id="MobiDB-lite"/>
    </source>
</evidence>
<evidence type="ECO:0000256" key="5">
    <source>
        <dbReference type="ARBA" id="ARBA00022525"/>
    </source>
</evidence>
<dbReference type="InterPro" id="IPR000703">
    <property type="entry name" value="Proenkphlin_A"/>
</dbReference>
<comment type="subcellular location">
    <subcellularLocation>
        <location evidence="1">Cytoplasmic vesicle</location>
        <location evidence="1">Secretory vesicle</location>
        <location evidence="1">Chromaffin granule lumen</location>
    </subcellularLocation>
    <subcellularLocation>
        <location evidence="2 12">Secreted</location>
    </subcellularLocation>
</comment>
<dbReference type="GO" id="GO:0001515">
    <property type="term" value="F:opioid peptide activity"/>
    <property type="evidence" value="ECO:0007669"/>
    <property type="project" value="UniProtKB-KW"/>
</dbReference>
<dbReference type="PRINTS" id="PR01028">
    <property type="entry name" value="OPIOIDPRCRSR"/>
</dbReference>
<dbReference type="GO" id="GO:0005886">
    <property type="term" value="C:plasma membrane"/>
    <property type="evidence" value="ECO:0007669"/>
    <property type="project" value="TreeGrafter"/>
</dbReference>
<evidence type="ECO:0000256" key="4">
    <source>
        <dbReference type="ARBA" id="ARBA00020230"/>
    </source>
</evidence>
<feature type="region of interest" description="Disordered" evidence="13">
    <location>
        <begin position="1"/>
        <end position="121"/>
    </location>
</feature>